<protein>
    <submittedName>
        <fullName evidence="1">Uncharacterized protein</fullName>
    </submittedName>
</protein>
<dbReference type="EMBL" id="CP006608">
    <property type="protein sequence ID" value="AGR58080.1"/>
    <property type="molecule type" value="Genomic_DNA"/>
</dbReference>
<dbReference type="PATRIC" id="fig|1197719.3.peg.889"/>
<reference evidence="1 2" key="1">
    <citation type="submission" date="2013-07" db="EMBL/GenBank/DDBJ databases">
        <title>Genome sequence of Salmonella bongori N268-08 - a rare clinical isolate.</title>
        <authorList>
            <person name="Marti R."/>
            <person name="Hagens S."/>
            <person name="Loessner M.J."/>
            <person name="Klumpp J."/>
        </authorList>
    </citation>
    <scope>NUCLEOTIDE SEQUENCE [LARGE SCALE GENOMIC DNA]</scope>
    <source>
        <strain evidence="1 2">N268-08</strain>
    </source>
</reference>
<sequence length="38" mass="4397">MRIMPPPKTLSIGSIQALRDFYDYRFDLLILSVNILEG</sequence>
<dbReference type="KEGG" id="sbz:A464_894"/>
<dbReference type="Proteomes" id="UP000015042">
    <property type="component" value="Chromosome"/>
</dbReference>
<dbReference type="HOGENOM" id="CLU_220061_0_0_6"/>
<gene>
    <name evidence="1" type="ORF">A464_894</name>
</gene>
<accession>S5N6G1</accession>
<evidence type="ECO:0000313" key="1">
    <source>
        <dbReference type="EMBL" id="AGR58080.1"/>
    </source>
</evidence>
<proteinExistence type="predicted"/>
<organism evidence="1 2">
    <name type="scientific">Salmonella bongori N268-08</name>
    <dbReference type="NCBI Taxonomy" id="1197719"/>
    <lineage>
        <taxon>Bacteria</taxon>
        <taxon>Pseudomonadati</taxon>
        <taxon>Pseudomonadota</taxon>
        <taxon>Gammaproteobacteria</taxon>
        <taxon>Enterobacterales</taxon>
        <taxon>Enterobacteriaceae</taxon>
        <taxon>Salmonella</taxon>
    </lineage>
</organism>
<dbReference type="AlphaFoldDB" id="S5N6G1"/>
<evidence type="ECO:0000313" key="2">
    <source>
        <dbReference type="Proteomes" id="UP000015042"/>
    </source>
</evidence>
<name>S5N6G1_SALBN</name>